<feature type="domain" description="Calcineurin-like phosphoesterase" evidence="8">
    <location>
        <begin position="1"/>
        <end position="224"/>
    </location>
</feature>
<comment type="function">
    <text evidence="7">SbcCD cleaves DNA hairpin structures. These structures can inhibit DNA replication and are intermediates in certain DNA recombination reactions. The complex acts as a 3'-&gt;5' double strand exonuclease that can open hairpins. It also has a 5' single-strand endonuclease activity.</text>
</comment>
<dbReference type="GO" id="GO:0006260">
    <property type="term" value="P:DNA replication"/>
    <property type="evidence" value="ECO:0007669"/>
    <property type="project" value="UniProtKB-KW"/>
</dbReference>
<dbReference type="GO" id="GO:0006310">
    <property type="term" value="P:DNA recombination"/>
    <property type="evidence" value="ECO:0007669"/>
    <property type="project" value="UniProtKB-KW"/>
</dbReference>
<organism evidence="10 11">
    <name type="scientific">Acetanaerobacterium elongatum</name>
    <dbReference type="NCBI Taxonomy" id="258515"/>
    <lineage>
        <taxon>Bacteria</taxon>
        <taxon>Bacillati</taxon>
        <taxon>Bacillota</taxon>
        <taxon>Clostridia</taxon>
        <taxon>Eubacteriales</taxon>
        <taxon>Oscillospiraceae</taxon>
        <taxon>Acetanaerobacterium</taxon>
    </lineage>
</organism>
<keyword evidence="5 7" id="KW-0378">Hydrolase</keyword>
<dbReference type="Pfam" id="PF00149">
    <property type="entry name" value="Metallophos"/>
    <property type="match status" value="1"/>
</dbReference>
<evidence type="ECO:0000313" key="10">
    <source>
        <dbReference type="EMBL" id="SDM84409.1"/>
    </source>
</evidence>
<dbReference type="NCBIfam" id="TIGR00619">
    <property type="entry name" value="sbcd"/>
    <property type="match status" value="1"/>
</dbReference>
<dbReference type="Proteomes" id="UP000199182">
    <property type="component" value="Unassembled WGS sequence"/>
</dbReference>
<dbReference type="InterPro" id="IPR004593">
    <property type="entry name" value="SbcD"/>
</dbReference>
<evidence type="ECO:0000256" key="3">
    <source>
        <dbReference type="ARBA" id="ARBA00013365"/>
    </source>
</evidence>
<name>A0A1G9WIX5_9FIRM</name>
<keyword evidence="11" id="KW-1185">Reference proteome</keyword>
<comment type="subunit">
    <text evidence="2 7">Heterodimer of SbcC and SbcD.</text>
</comment>
<dbReference type="Pfam" id="PF12320">
    <property type="entry name" value="SbcD_C"/>
    <property type="match status" value="1"/>
</dbReference>
<dbReference type="AlphaFoldDB" id="A0A1G9WIX5"/>
<keyword evidence="7" id="KW-0233">DNA recombination</keyword>
<dbReference type="InterPro" id="IPR050535">
    <property type="entry name" value="DNA_Repair-Maintenance_Comp"/>
</dbReference>
<evidence type="ECO:0000256" key="1">
    <source>
        <dbReference type="ARBA" id="ARBA00010555"/>
    </source>
</evidence>
<proteinExistence type="inferred from homology"/>
<dbReference type="PANTHER" id="PTHR30337">
    <property type="entry name" value="COMPONENT OF ATP-DEPENDENT DSDNA EXONUCLEASE"/>
    <property type="match status" value="1"/>
</dbReference>
<dbReference type="GO" id="GO:0004519">
    <property type="term" value="F:endonuclease activity"/>
    <property type="evidence" value="ECO:0007669"/>
    <property type="project" value="UniProtKB-KW"/>
</dbReference>
<dbReference type="InterPro" id="IPR029052">
    <property type="entry name" value="Metallo-depent_PP-like"/>
</dbReference>
<dbReference type="InterPro" id="IPR004843">
    <property type="entry name" value="Calcineurin-like_PHP"/>
</dbReference>
<dbReference type="SUPFAM" id="SSF56300">
    <property type="entry name" value="Metallo-dependent phosphatases"/>
    <property type="match status" value="1"/>
</dbReference>
<keyword evidence="4 7" id="KW-0540">Nuclease</keyword>
<keyword evidence="7" id="KW-0235">DNA replication</keyword>
<evidence type="ECO:0000256" key="4">
    <source>
        <dbReference type="ARBA" id="ARBA00022722"/>
    </source>
</evidence>
<reference evidence="10 11" key="1">
    <citation type="submission" date="2016-10" db="EMBL/GenBank/DDBJ databases">
        <authorList>
            <person name="de Groot N.N."/>
        </authorList>
    </citation>
    <scope>NUCLEOTIDE SEQUENCE [LARGE SCALE GENOMIC DNA]</scope>
    <source>
        <strain evidence="10 11">CGMCC 1.5012</strain>
    </source>
</reference>
<keyword evidence="7" id="KW-0255">Endonuclease</keyword>
<dbReference type="EMBL" id="FNID01000006">
    <property type="protein sequence ID" value="SDM84409.1"/>
    <property type="molecule type" value="Genomic_DNA"/>
</dbReference>
<evidence type="ECO:0000259" key="9">
    <source>
        <dbReference type="Pfam" id="PF12320"/>
    </source>
</evidence>
<evidence type="ECO:0000256" key="6">
    <source>
        <dbReference type="ARBA" id="ARBA00022839"/>
    </source>
</evidence>
<dbReference type="InterPro" id="IPR026843">
    <property type="entry name" value="SbcD_C"/>
</dbReference>
<dbReference type="PANTHER" id="PTHR30337:SF0">
    <property type="entry name" value="NUCLEASE SBCCD SUBUNIT D"/>
    <property type="match status" value="1"/>
</dbReference>
<feature type="domain" description="Nuclease SbcCD subunit D C-terminal" evidence="9">
    <location>
        <begin position="274"/>
        <end position="360"/>
    </location>
</feature>
<evidence type="ECO:0000259" key="8">
    <source>
        <dbReference type="Pfam" id="PF00149"/>
    </source>
</evidence>
<sequence>MRIVHIADLHLGKTLFDIPLIEDQRLWLCALTQFLKEQQADALVIAGDVYQRTVPSAEAVTLLDDFLNEVVRKLRIPVFMIAGNHDSGERLGFASRLFEESGLHVSGNVQKQLKTITLQDAYGVVNFVLLPYFEPYPIKKLYDDENIKTMNDAFMRICGESIEPILDASAPDTRNVLVAHGFFGLDSSLACFSDSERSVGGSDMIDYTLLKRFDYVALGHLHAPQTAGAPHIRYAGSPLKYSLSEATQQKSVTMVELLEKGNVTITKHVLFASHDLRILTGTIEELITQAPKGKTANDYVYAVLTDKGEVYNAMEKLRAVYPNILGLKRASSDVEVSVVSAGLELNKKTPDELFGAFYQELLGEPITPEREALMHEVLQEAQREESLL</sequence>
<dbReference type="CDD" id="cd00840">
    <property type="entry name" value="MPP_Mre11_N"/>
    <property type="match status" value="1"/>
</dbReference>
<evidence type="ECO:0000256" key="7">
    <source>
        <dbReference type="RuleBase" id="RU363069"/>
    </source>
</evidence>
<protein>
    <recommendedName>
        <fullName evidence="3 7">Nuclease SbcCD subunit D</fullName>
    </recommendedName>
</protein>
<gene>
    <name evidence="7" type="primary">sbcD</name>
    <name evidence="10" type="ORF">SAMN05192585_10630</name>
</gene>
<keyword evidence="6 7" id="KW-0269">Exonuclease</keyword>
<dbReference type="Gene3D" id="3.60.21.10">
    <property type="match status" value="1"/>
</dbReference>
<dbReference type="RefSeq" id="WP_092638350.1">
    <property type="nucleotide sequence ID" value="NZ_FNID01000006.1"/>
</dbReference>
<comment type="similarity">
    <text evidence="1 7">Belongs to the SbcD family.</text>
</comment>
<dbReference type="InterPro" id="IPR041796">
    <property type="entry name" value="Mre11_N"/>
</dbReference>
<dbReference type="GO" id="GO:0008408">
    <property type="term" value="F:3'-5' exonuclease activity"/>
    <property type="evidence" value="ECO:0007669"/>
    <property type="project" value="InterPro"/>
</dbReference>
<evidence type="ECO:0000256" key="5">
    <source>
        <dbReference type="ARBA" id="ARBA00022801"/>
    </source>
</evidence>
<dbReference type="OrthoDB" id="9773856at2"/>
<accession>A0A1G9WIX5</accession>
<evidence type="ECO:0000256" key="2">
    <source>
        <dbReference type="ARBA" id="ARBA00011322"/>
    </source>
</evidence>
<evidence type="ECO:0000313" key="11">
    <source>
        <dbReference type="Proteomes" id="UP000199182"/>
    </source>
</evidence>
<dbReference type="STRING" id="258515.SAMN05192585_10630"/>